<dbReference type="STRING" id="588602.SAMN04487991_1579"/>
<proteinExistence type="predicted"/>
<dbReference type="Proteomes" id="UP000199630">
    <property type="component" value="Unassembled WGS sequence"/>
</dbReference>
<dbReference type="EMBL" id="FORH01000002">
    <property type="protein sequence ID" value="SFJ17109.1"/>
    <property type="molecule type" value="Genomic_DNA"/>
</dbReference>
<evidence type="ECO:0000313" key="2">
    <source>
        <dbReference type="Proteomes" id="UP000199630"/>
    </source>
</evidence>
<name>A0A1I3P6S8_9RHOB</name>
<accession>A0A1I3P6S8</accession>
<dbReference type="AlphaFoldDB" id="A0A1I3P6S8"/>
<evidence type="ECO:0000313" key="1">
    <source>
        <dbReference type="EMBL" id="SFJ17109.1"/>
    </source>
</evidence>
<gene>
    <name evidence="1" type="ORF">SAMN04487991_1579</name>
</gene>
<organism evidence="1 2">
    <name type="scientific">Celeribacter neptunius</name>
    <dbReference type="NCBI Taxonomy" id="588602"/>
    <lineage>
        <taxon>Bacteria</taxon>
        <taxon>Pseudomonadati</taxon>
        <taxon>Pseudomonadota</taxon>
        <taxon>Alphaproteobacteria</taxon>
        <taxon>Rhodobacterales</taxon>
        <taxon>Roseobacteraceae</taxon>
        <taxon>Celeribacter</taxon>
    </lineage>
</organism>
<keyword evidence="2" id="KW-1185">Reference proteome</keyword>
<protein>
    <submittedName>
        <fullName evidence="1">Uncharacterized protein</fullName>
    </submittedName>
</protein>
<reference evidence="2" key="1">
    <citation type="submission" date="2016-10" db="EMBL/GenBank/DDBJ databases">
        <authorList>
            <person name="Varghese N."/>
            <person name="Submissions S."/>
        </authorList>
    </citation>
    <scope>NUCLEOTIDE SEQUENCE [LARGE SCALE GENOMIC DNA]</scope>
    <source>
        <strain evidence="2">DSM 26471</strain>
    </source>
</reference>
<sequence>MVAYGKGKLPFVLRAAKVGCESKADVGHEGVRWPVGECHKLSGLHFMPAKSEKLQSVVRG</sequence>